<evidence type="ECO:0000313" key="1">
    <source>
        <dbReference type="EMBL" id="TGX80332.1"/>
    </source>
</evidence>
<name>A0AC61QMH1_9BACT</name>
<comment type="caution">
    <text evidence="1">The sequence shown here is derived from an EMBL/GenBank/DDBJ whole genome shotgun (WGS) entry which is preliminary data.</text>
</comment>
<accession>A0AC61QMH1</accession>
<dbReference type="EMBL" id="SRZC01000027">
    <property type="protein sequence ID" value="TGX80332.1"/>
    <property type="molecule type" value="Genomic_DNA"/>
</dbReference>
<reference evidence="1" key="1">
    <citation type="submission" date="2019-04" db="EMBL/GenBank/DDBJ databases">
        <title>Microbes associate with the intestines of laboratory mice.</title>
        <authorList>
            <person name="Navarre W."/>
            <person name="Wong E."/>
            <person name="Huang K."/>
            <person name="Tropini C."/>
            <person name="Ng K."/>
            <person name="Yu B."/>
        </authorList>
    </citation>
    <scope>NUCLEOTIDE SEQUENCE</scope>
    <source>
        <strain evidence="1">NM73_A23</strain>
    </source>
</reference>
<keyword evidence="2" id="KW-1185">Reference proteome</keyword>
<protein>
    <submittedName>
        <fullName evidence="1">Uncharacterized protein</fullName>
    </submittedName>
</protein>
<dbReference type="Proteomes" id="UP000308886">
    <property type="component" value="Unassembled WGS sequence"/>
</dbReference>
<proteinExistence type="predicted"/>
<gene>
    <name evidence="1" type="ORF">E5358_13320</name>
</gene>
<evidence type="ECO:0000313" key="2">
    <source>
        <dbReference type="Proteomes" id="UP000308886"/>
    </source>
</evidence>
<sequence length="177" mass="20968">MSKSNVKRLLSAMSREEIIEMVLELYDVRKEAKEYLDYYVNPNEKAKLEEYKTVIKNEFFPKRGEEKCRFSVCRKAIADYRKLHPSPENLADLMLFLVEQATKFTATYGDMWGQYYTSVENNFDAAMKFISKNNLVRNFLPRINQVLEWSSQCGWGFGDSMPRIFYAYCKEMYDGRD</sequence>
<organism evidence="1 2">
    <name type="scientific">Palleniella muris</name>
    <dbReference type="NCBI Taxonomy" id="3038145"/>
    <lineage>
        <taxon>Bacteria</taxon>
        <taxon>Pseudomonadati</taxon>
        <taxon>Bacteroidota</taxon>
        <taxon>Bacteroidia</taxon>
        <taxon>Bacteroidales</taxon>
        <taxon>Prevotellaceae</taxon>
        <taxon>Palleniella</taxon>
    </lineage>
</organism>